<dbReference type="GO" id="GO:0071949">
    <property type="term" value="F:FAD binding"/>
    <property type="evidence" value="ECO:0007669"/>
    <property type="project" value="InterPro"/>
</dbReference>
<dbReference type="InterPro" id="IPR036318">
    <property type="entry name" value="FAD-bd_PCMH-like_sf"/>
</dbReference>
<feature type="domain" description="FAD-binding PCMH-type" evidence="6">
    <location>
        <begin position="70"/>
        <end position="243"/>
    </location>
</feature>
<dbReference type="Gene3D" id="3.40.462.20">
    <property type="match status" value="1"/>
</dbReference>
<evidence type="ECO:0000256" key="4">
    <source>
        <dbReference type="ARBA" id="ARBA00023002"/>
    </source>
</evidence>
<dbReference type="GO" id="GO:0016491">
    <property type="term" value="F:oxidoreductase activity"/>
    <property type="evidence" value="ECO:0007669"/>
    <property type="project" value="UniProtKB-KW"/>
</dbReference>
<comment type="similarity">
    <text evidence="1">Belongs to the oxygen-dependent FAD-linked oxidoreductase family.</text>
</comment>
<name>A0A8H7INI9_9PEZI</name>
<keyword evidence="2" id="KW-0285">Flavoprotein</keyword>
<keyword evidence="4" id="KW-0560">Oxidoreductase</keyword>
<dbReference type="PANTHER" id="PTHR42973:SF17">
    <property type="entry name" value="OXIDASE, PUTATIVE (AFU_ORTHOLOGUE AFUA_6G14340)-RELATED"/>
    <property type="match status" value="1"/>
</dbReference>
<dbReference type="InterPro" id="IPR006093">
    <property type="entry name" value="Oxy_OxRdtase_FAD_BS"/>
</dbReference>
<dbReference type="AlphaFoldDB" id="A0A8H7INI9"/>
<dbReference type="EMBL" id="MDYX01000024">
    <property type="protein sequence ID" value="KAF9628981.1"/>
    <property type="molecule type" value="Genomic_DNA"/>
</dbReference>
<dbReference type="Pfam" id="PF08031">
    <property type="entry name" value="BBE"/>
    <property type="match status" value="1"/>
</dbReference>
<dbReference type="Proteomes" id="UP000627934">
    <property type="component" value="Unassembled WGS sequence"/>
</dbReference>
<dbReference type="InterPro" id="IPR012951">
    <property type="entry name" value="BBE"/>
</dbReference>
<feature type="chain" id="PRO_5034394898" description="FAD-binding PCMH-type domain-containing protein" evidence="5">
    <location>
        <begin position="26"/>
        <end position="505"/>
    </location>
</feature>
<sequence>MVRSLLAQSLALGGLLTSNIPLASALPQNDGSAALQTCLTEAVGGDASRAQFPSEENFSTADVKPYNRQYQYTPSAVMYPKTATEVGDIVKCASKYTRKVQARSGGHDYVNKGIGGANDAVVVDLKNFNQLSVNQDSGIATIGPANGLKAVVEGLNNNGQLMIPHGTSATVGIGGHTLIGGFGPVTRRSGLALDSLREVEVVLANGTVTRASEDTNADLFWAMRGAGQSFGIATSFDFQTSPQPAGNVVTYQYNVTNSDSTILAETLASWQTLISDPDLSRDMFTLAVYQGNTLLIRGNYWGSRADFEALRLAERVPNIDTSAPGTTLTESSWIDMYEDTFRFTDTQLQDAFFYARTAAVTKSDLPSNETLAAVLKQLHDGDAGHAGWWVLIDINGGAVADVAVDATAFPHRDALYYFQIYVSSTEKEIDDAGFGFVDKAMGLLQEGDAAASERYGVYPGYPDARLNNPQQKYWGSNLPRLEKIKAVLDPEDVFSTAHGVKPARL</sequence>
<gene>
    <name evidence="7" type="ORF">BFW01_g10184</name>
</gene>
<dbReference type="Pfam" id="PF01565">
    <property type="entry name" value="FAD_binding_4"/>
    <property type="match status" value="1"/>
</dbReference>
<dbReference type="PROSITE" id="PS51387">
    <property type="entry name" value="FAD_PCMH"/>
    <property type="match status" value="1"/>
</dbReference>
<dbReference type="InterPro" id="IPR016169">
    <property type="entry name" value="FAD-bd_PCMH_sub2"/>
</dbReference>
<evidence type="ECO:0000256" key="5">
    <source>
        <dbReference type="SAM" id="SignalP"/>
    </source>
</evidence>
<evidence type="ECO:0000313" key="7">
    <source>
        <dbReference type="EMBL" id="KAF9628981.1"/>
    </source>
</evidence>
<reference evidence="7" key="2">
    <citation type="journal article" date="2018" name="DNA Res.">
        <title>Comparative genome and transcriptome analyses reveal adaptations to opportunistic infections in woody plant degrading pathogens of Botryosphaeriaceae.</title>
        <authorList>
            <person name="Yan J.Y."/>
            <person name="Zhao W.S."/>
            <person name="Chen Z."/>
            <person name="Xing Q.K."/>
            <person name="Zhang W."/>
            <person name="Chethana K.W.T."/>
            <person name="Xue M.F."/>
            <person name="Xu J.P."/>
            <person name="Phillips A.J.L."/>
            <person name="Wang Y."/>
            <person name="Liu J.H."/>
            <person name="Liu M."/>
            <person name="Zhou Y."/>
            <person name="Jayawardena R.S."/>
            <person name="Manawasinghe I.S."/>
            <person name="Huang J.B."/>
            <person name="Qiao G.H."/>
            <person name="Fu C.Y."/>
            <person name="Guo F.F."/>
            <person name="Dissanayake A.J."/>
            <person name="Peng Y.L."/>
            <person name="Hyde K.D."/>
            <person name="Li X.H."/>
        </authorList>
    </citation>
    <scope>NUCLEOTIDE SEQUENCE</scope>
    <source>
        <strain evidence="7">CSS-01s</strain>
    </source>
</reference>
<evidence type="ECO:0000256" key="3">
    <source>
        <dbReference type="ARBA" id="ARBA00022827"/>
    </source>
</evidence>
<dbReference type="InterPro" id="IPR016166">
    <property type="entry name" value="FAD-bd_PCMH"/>
</dbReference>
<organism evidence="7 8">
    <name type="scientific">Lasiodiplodia theobromae</name>
    <dbReference type="NCBI Taxonomy" id="45133"/>
    <lineage>
        <taxon>Eukaryota</taxon>
        <taxon>Fungi</taxon>
        <taxon>Dikarya</taxon>
        <taxon>Ascomycota</taxon>
        <taxon>Pezizomycotina</taxon>
        <taxon>Dothideomycetes</taxon>
        <taxon>Dothideomycetes incertae sedis</taxon>
        <taxon>Botryosphaeriales</taxon>
        <taxon>Botryosphaeriaceae</taxon>
        <taxon>Lasiodiplodia</taxon>
    </lineage>
</organism>
<feature type="signal peptide" evidence="5">
    <location>
        <begin position="1"/>
        <end position="25"/>
    </location>
</feature>
<dbReference type="InterPro" id="IPR006094">
    <property type="entry name" value="Oxid_FAD_bind_N"/>
</dbReference>
<evidence type="ECO:0000256" key="1">
    <source>
        <dbReference type="ARBA" id="ARBA00005466"/>
    </source>
</evidence>
<dbReference type="PANTHER" id="PTHR42973">
    <property type="entry name" value="BINDING OXIDOREDUCTASE, PUTATIVE (AFU_ORTHOLOGUE AFUA_1G17690)-RELATED"/>
    <property type="match status" value="1"/>
</dbReference>
<dbReference type="InterPro" id="IPR050416">
    <property type="entry name" value="FAD-linked_Oxidoreductase"/>
</dbReference>
<proteinExistence type="inferred from homology"/>
<keyword evidence="5" id="KW-0732">Signal</keyword>
<comment type="caution">
    <text evidence="7">The sequence shown here is derived from an EMBL/GenBank/DDBJ whole genome shotgun (WGS) entry which is preliminary data.</text>
</comment>
<dbReference type="Gene3D" id="3.30.465.10">
    <property type="match status" value="1"/>
</dbReference>
<dbReference type="PROSITE" id="PS00862">
    <property type="entry name" value="OX2_COVAL_FAD"/>
    <property type="match status" value="1"/>
</dbReference>
<reference evidence="7" key="1">
    <citation type="submission" date="2016-08" db="EMBL/GenBank/DDBJ databases">
        <authorList>
            <person name="Yan J."/>
        </authorList>
    </citation>
    <scope>NUCLEOTIDE SEQUENCE</scope>
    <source>
        <strain evidence="7">CSS-01s</strain>
    </source>
</reference>
<evidence type="ECO:0000259" key="6">
    <source>
        <dbReference type="PROSITE" id="PS51387"/>
    </source>
</evidence>
<evidence type="ECO:0000313" key="8">
    <source>
        <dbReference type="Proteomes" id="UP000627934"/>
    </source>
</evidence>
<evidence type="ECO:0000256" key="2">
    <source>
        <dbReference type="ARBA" id="ARBA00022630"/>
    </source>
</evidence>
<dbReference type="SUPFAM" id="SSF56176">
    <property type="entry name" value="FAD-binding/transporter-associated domain-like"/>
    <property type="match status" value="1"/>
</dbReference>
<keyword evidence="3" id="KW-0274">FAD</keyword>
<protein>
    <recommendedName>
        <fullName evidence="6">FAD-binding PCMH-type domain-containing protein</fullName>
    </recommendedName>
</protein>
<accession>A0A8H7INI9</accession>